<dbReference type="RefSeq" id="WP_091698336.1">
    <property type="nucleotide sequence ID" value="NZ_FPCG01000009.1"/>
</dbReference>
<feature type="region of interest" description="Disordered" evidence="1">
    <location>
        <begin position="1"/>
        <end position="43"/>
    </location>
</feature>
<keyword evidence="3" id="KW-1185">Reference proteome</keyword>
<dbReference type="AlphaFoldDB" id="A0A1I7MPX2"/>
<evidence type="ECO:0000313" key="3">
    <source>
        <dbReference type="Proteomes" id="UP000198881"/>
    </source>
</evidence>
<dbReference type="Gene3D" id="3.30.530.20">
    <property type="match status" value="1"/>
</dbReference>
<organism evidence="2 3">
    <name type="scientific">Micrococcus terreus</name>
    <dbReference type="NCBI Taxonomy" id="574650"/>
    <lineage>
        <taxon>Bacteria</taxon>
        <taxon>Bacillati</taxon>
        <taxon>Actinomycetota</taxon>
        <taxon>Actinomycetes</taxon>
        <taxon>Micrococcales</taxon>
        <taxon>Micrococcaceae</taxon>
        <taxon>Micrococcus</taxon>
    </lineage>
</organism>
<protein>
    <submittedName>
        <fullName evidence="2">Polyketide cyclase / dehydrase and lipid transport</fullName>
    </submittedName>
</protein>
<gene>
    <name evidence="2" type="ORF">SAMN04487966_10951</name>
</gene>
<reference evidence="2 3" key="1">
    <citation type="submission" date="2016-10" db="EMBL/GenBank/DDBJ databases">
        <authorList>
            <person name="de Groot N.N."/>
        </authorList>
    </citation>
    <scope>NUCLEOTIDE SEQUENCE [LARGE SCALE GENOMIC DNA]</scope>
    <source>
        <strain evidence="2 3">CGMCC 1.7054</strain>
    </source>
</reference>
<proteinExistence type="predicted"/>
<dbReference type="InterPro" id="IPR023393">
    <property type="entry name" value="START-like_dom_sf"/>
</dbReference>
<dbReference type="Proteomes" id="UP000198881">
    <property type="component" value="Unassembled WGS sequence"/>
</dbReference>
<dbReference type="EMBL" id="FPCG01000009">
    <property type="protein sequence ID" value="SFV23987.1"/>
    <property type="molecule type" value="Genomic_DNA"/>
</dbReference>
<dbReference type="STRING" id="574650.SAMN04487966_10951"/>
<dbReference type="OrthoDB" id="6624781at2"/>
<sequence length="187" mass="20942">MKHAADHPPFSADDTPLPAQAQTPDHAEAAAPQASWPQPVQTGPDQVSYRIRVNAPAQQLWELLADPHRHHEVDGSGTVKSQVEGPRQLAVGDQFSVHMRKYRIPYTMKLTTTASQPGELIEWAHPGGHRWRWEFQDNGDGTTDVTETFDYSWAQPVVGKAYELLRLDRENGNGIRSSLTRLAGRYL</sequence>
<name>A0A1I7MPX2_9MICC</name>
<dbReference type="SUPFAM" id="SSF55961">
    <property type="entry name" value="Bet v1-like"/>
    <property type="match status" value="1"/>
</dbReference>
<dbReference type="Pfam" id="PF10604">
    <property type="entry name" value="Polyketide_cyc2"/>
    <property type="match status" value="1"/>
</dbReference>
<evidence type="ECO:0000313" key="2">
    <source>
        <dbReference type="EMBL" id="SFV23987.1"/>
    </source>
</evidence>
<evidence type="ECO:0000256" key="1">
    <source>
        <dbReference type="SAM" id="MobiDB-lite"/>
    </source>
</evidence>
<dbReference type="InterPro" id="IPR019587">
    <property type="entry name" value="Polyketide_cyclase/dehydratase"/>
</dbReference>
<accession>A0A1I7MPX2</accession>